<evidence type="ECO:0000313" key="1">
    <source>
        <dbReference type="EMBL" id="TEB34850.1"/>
    </source>
</evidence>
<organism evidence="1 2">
    <name type="scientific">Coprinellus micaceus</name>
    <name type="common">Glistening ink-cap mushroom</name>
    <name type="synonym">Coprinus micaceus</name>
    <dbReference type="NCBI Taxonomy" id="71717"/>
    <lineage>
        <taxon>Eukaryota</taxon>
        <taxon>Fungi</taxon>
        <taxon>Dikarya</taxon>
        <taxon>Basidiomycota</taxon>
        <taxon>Agaricomycotina</taxon>
        <taxon>Agaricomycetes</taxon>
        <taxon>Agaricomycetidae</taxon>
        <taxon>Agaricales</taxon>
        <taxon>Agaricineae</taxon>
        <taxon>Psathyrellaceae</taxon>
        <taxon>Coprinellus</taxon>
    </lineage>
</organism>
<accession>A0A4Y7TL01</accession>
<dbReference type="AlphaFoldDB" id="A0A4Y7TL01"/>
<dbReference type="EMBL" id="QPFP01000008">
    <property type="protein sequence ID" value="TEB34850.1"/>
    <property type="molecule type" value="Genomic_DNA"/>
</dbReference>
<protein>
    <submittedName>
        <fullName evidence="1">Uncharacterized protein</fullName>
    </submittedName>
</protein>
<gene>
    <name evidence="1" type="ORF">FA13DRAFT_1707070</name>
</gene>
<proteinExistence type="predicted"/>
<sequence length="181" mass="20330">MHLPSPTLFARALLSQMEEGQTFQSHGAQCIVGFRAVKTEAHLRGDCAKATLGFNRGQQLWSTIKINVRYGDQLLLTGIPILQPPDTETELKEAQFETAHAPPLECYRMPFCIIWDVPFSDVMFVAHARGPTFPETWSVEQHRGPSHLVQHLARALRMPTVGWAGLCDHLEVPFTSERSII</sequence>
<evidence type="ECO:0000313" key="2">
    <source>
        <dbReference type="Proteomes" id="UP000298030"/>
    </source>
</evidence>
<name>A0A4Y7TL01_COPMI</name>
<comment type="caution">
    <text evidence="1">The sequence shown here is derived from an EMBL/GenBank/DDBJ whole genome shotgun (WGS) entry which is preliminary data.</text>
</comment>
<keyword evidence="2" id="KW-1185">Reference proteome</keyword>
<reference evidence="1 2" key="1">
    <citation type="journal article" date="2019" name="Nat. Ecol. Evol.">
        <title>Megaphylogeny resolves global patterns of mushroom evolution.</title>
        <authorList>
            <person name="Varga T."/>
            <person name="Krizsan K."/>
            <person name="Foldi C."/>
            <person name="Dima B."/>
            <person name="Sanchez-Garcia M."/>
            <person name="Sanchez-Ramirez S."/>
            <person name="Szollosi G.J."/>
            <person name="Szarkandi J.G."/>
            <person name="Papp V."/>
            <person name="Albert L."/>
            <person name="Andreopoulos W."/>
            <person name="Angelini C."/>
            <person name="Antonin V."/>
            <person name="Barry K.W."/>
            <person name="Bougher N.L."/>
            <person name="Buchanan P."/>
            <person name="Buyck B."/>
            <person name="Bense V."/>
            <person name="Catcheside P."/>
            <person name="Chovatia M."/>
            <person name="Cooper J."/>
            <person name="Damon W."/>
            <person name="Desjardin D."/>
            <person name="Finy P."/>
            <person name="Geml J."/>
            <person name="Haridas S."/>
            <person name="Hughes K."/>
            <person name="Justo A."/>
            <person name="Karasinski D."/>
            <person name="Kautmanova I."/>
            <person name="Kiss B."/>
            <person name="Kocsube S."/>
            <person name="Kotiranta H."/>
            <person name="LaButti K.M."/>
            <person name="Lechner B.E."/>
            <person name="Liimatainen K."/>
            <person name="Lipzen A."/>
            <person name="Lukacs Z."/>
            <person name="Mihaltcheva S."/>
            <person name="Morgado L.N."/>
            <person name="Niskanen T."/>
            <person name="Noordeloos M.E."/>
            <person name="Ohm R.A."/>
            <person name="Ortiz-Santana B."/>
            <person name="Ovrebo C."/>
            <person name="Racz N."/>
            <person name="Riley R."/>
            <person name="Savchenko A."/>
            <person name="Shiryaev A."/>
            <person name="Soop K."/>
            <person name="Spirin V."/>
            <person name="Szebenyi C."/>
            <person name="Tomsovsky M."/>
            <person name="Tulloss R.E."/>
            <person name="Uehling J."/>
            <person name="Grigoriev I.V."/>
            <person name="Vagvolgyi C."/>
            <person name="Papp T."/>
            <person name="Martin F.M."/>
            <person name="Miettinen O."/>
            <person name="Hibbett D.S."/>
            <person name="Nagy L.G."/>
        </authorList>
    </citation>
    <scope>NUCLEOTIDE SEQUENCE [LARGE SCALE GENOMIC DNA]</scope>
    <source>
        <strain evidence="1 2">FP101781</strain>
    </source>
</reference>
<dbReference type="Proteomes" id="UP000298030">
    <property type="component" value="Unassembled WGS sequence"/>
</dbReference>